<keyword evidence="3" id="KW-0456">Lyase</keyword>
<dbReference type="GO" id="GO:0004794">
    <property type="term" value="F:threonine deaminase activity"/>
    <property type="evidence" value="ECO:0007669"/>
    <property type="project" value="TreeGrafter"/>
</dbReference>
<evidence type="ECO:0000313" key="5">
    <source>
        <dbReference type="EMBL" id="SFL01564.1"/>
    </source>
</evidence>
<keyword evidence="6" id="KW-1185">Reference proteome</keyword>
<dbReference type="SUPFAM" id="SSF53686">
    <property type="entry name" value="Tryptophan synthase beta subunit-like PLP-dependent enzymes"/>
    <property type="match status" value="1"/>
</dbReference>
<dbReference type="Pfam" id="PF00291">
    <property type="entry name" value="PALP"/>
    <property type="match status" value="1"/>
</dbReference>
<gene>
    <name evidence="5" type="ORF">SAMN04488004_10671</name>
</gene>
<organism evidence="5 6">
    <name type="scientific">Loktanella salsilacus</name>
    <dbReference type="NCBI Taxonomy" id="195913"/>
    <lineage>
        <taxon>Bacteria</taxon>
        <taxon>Pseudomonadati</taxon>
        <taxon>Pseudomonadota</taxon>
        <taxon>Alphaproteobacteria</taxon>
        <taxon>Rhodobacterales</taxon>
        <taxon>Roseobacteraceae</taxon>
        <taxon>Loktanella</taxon>
    </lineage>
</organism>
<dbReference type="RefSeq" id="WP_090187747.1">
    <property type="nucleotide sequence ID" value="NZ_FOTF01000006.1"/>
</dbReference>
<evidence type="ECO:0000256" key="3">
    <source>
        <dbReference type="ARBA" id="ARBA00023239"/>
    </source>
</evidence>
<reference evidence="5 6" key="1">
    <citation type="submission" date="2016-10" db="EMBL/GenBank/DDBJ databases">
        <authorList>
            <person name="de Groot N.N."/>
        </authorList>
    </citation>
    <scope>NUCLEOTIDE SEQUENCE [LARGE SCALE GENOMIC DNA]</scope>
    <source>
        <strain evidence="5 6">DSM 16199</strain>
    </source>
</reference>
<sequence length="326" mass="33534">MTDVSLPTFDEIAAAAADIAAETIRTPVLSLTSDRWRGILPDAASITVKLELFQQAGSFKARGVLLGLRRLDAVQRRVGVVAASGGNHALAVSWAAQAAGVSARIAMPSTVDPLRIEGCRAMGAEVTLCDDMPAAFAEMDRVVAQEGRAILHPFDGAHMTLGAAVCGAEYAAQAPQIDTLVVPVGGGGLIGGLGHGFKLANPAVQVIGVEPTGADSMTRSLAAGHPVALDKIATIADSLSAPKAMPYSFAVAQQVVDRMVHVTDAQMRAGMGHYMDVLRLLAEPACAASLAAICGPLRDELAGKHVGIIACGSNVSVARWQTVMAG</sequence>
<comment type="cofactor">
    <cofactor evidence="1">
        <name>pyridoxal 5'-phosphate</name>
        <dbReference type="ChEBI" id="CHEBI:597326"/>
    </cofactor>
</comment>
<protein>
    <submittedName>
        <fullName evidence="5">Threonine dehydratase</fullName>
    </submittedName>
</protein>
<dbReference type="GO" id="GO:0003941">
    <property type="term" value="F:L-serine ammonia-lyase activity"/>
    <property type="evidence" value="ECO:0007669"/>
    <property type="project" value="TreeGrafter"/>
</dbReference>
<evidence type="ECO:0000259" key="4">
    <source>
        <dbReference type="Pfam" id="PF00291"/>
    </source>
</evidence>
<name>A0A1I4E6W3_9RHOB</name>
<dbReference type="GO" id="GO:0006567">
    <property type="term" value="P:L-threonine catabolic process"/>
    <property type="evidence" value="ECO:0007669"/>
    <property type="project" value="TreeGrafter"/>
</dbReference>
<dbReference type="Proteomes" id="UP000199550">
    <property type="component" value="Unassembled WGS sequence"/>
</dbReference>
<dbReference type="InterPro" id="IPR036052">
    <property type="entry name" value="TrpB-like_PALP_sf"/>
</dbReference>
<dbReference type="InterPro" id="IPR001926">
    <property type="entry name" value="TrpB-like_PALP"/>
</dbReference>
<keyword evidence="2" id="KW-0663">Pyridoxal phosphate</keyword>
<dbReference type="PANTHER" id="PTHR48078:SF6">
    <property type="entry name" value="L-THREONINE DEHYDRATASE CATABOLIC TDCB"/>
    <property type="match status" value="1"/>
</dbReference>
<dbReference type="GO" id="GO:0009097">
    <property type="term" value="P:isoleucine biosynthetic process"/>
    <property type="evidence" value="ECO:0007669"/>
    <property type="project" value="TreeGrafter"/>
</dbReference>
<evidence type="ECO:0000313" key="6">
    <source>
        <dbReference type="Proteomes" id="UP000199550"/>
    </source>
</evidence>
<dbReference type="InterPro" id="IPR050147">
    <property type="entry name" value="Ser/Thr_Dehydratase"/>
</dbReference>
<evidence type="ECO:0000256" key="2">
    <source>
        <dbReference type="ARBA" id="ARBA00022898"/>
    </source>
</evidence>
<accession>A0A1I4E6W3</accession>
<dbReference type="Gene3D" id="3.40.50.1100">
    <property type="match status" value="2"/>
</dbReference>
<feature type="domain" description="Tryptophan synthase beta chain-like PALP" evidence="4">
    <location>
        <begin position="41"/>
        <end position="312"/>
    </location>
</feature>
<dbReference type="PANTHER" id="PTHR48078">
    <property type="entry name" value="THREONINE DEHYDRATASE, MITOCHONDRIAL-RELATED"/>
    <property type="match status" value="1"/>
</dbReference>
<dbReference type="OrthoDB" id="9811476at2"/>
<evidence type="ECO:0000256" key="1">
    <source>
        <dbReference type="ARBA" id="ARBA00001933"/>
    </source>
</evidence>
<proteinExistence type="predicted"/>
<dbReference type="AlphaFoldDB" id="A0A1I4E6W3"/>
<dbReference type="GO" id="GO:0006565">
    <property type="term" value="P:L-serine catabolic process"/>
    <property type="evidence" value="ECO:0007669"/>
    <property type="project" value="TreeGrafter"/>
</dbReference>
<dbReference type="STRING" id="195913.SAMN04488004_10671"/>
<dbReference type="EMBL" id="FOTF01000006">
    <property type="protein sequence ID" value="SFL01564.1"/>
    <property type="molecule type" value="Genomic_DNA"/>
</dbReference>